<dbReference type="OrthoDB" id="5422202at2"/>
<keyword evidence="3" id="KW-1185">Reference proteome</keyword>
<accession>A0A1H9FD44</accession>
<dbReference type="EMBL" id="FOFA01000003">
    <property type="protein sequence ID" value="SEQ35856.1"/>
    <property type="molecule type" value="Genomic_DNA"/>
</dbReference>
<dbReference type="RefSeq" id="WP_091178964.1">
    <property type="nucleotide sequence ID" value="NZ_FOFA01000003.1"/>
</dbReference>
<evidence type="ECO:0000313" key="3">
    <source>
        <dbReference type="Proteomes" id="UP000198504"/>
    </source>
</evidence>
<feature type="compositionally biased region" description="Basic and acidic residues" evidence="1">
    <location>
        <begin position="375"/>
        <end position="387"/>
    </location>
</feature>
<name>A0A1H9FD44_9ACTN</name>
<dbReference type="STRING" id="1036181.SAMN05421756_103235"/>
<evidence type="ECO:0000313" key="2">
    <source>
        <dbReference type="EMBL" id="SEQ35856.1"/>
    </source>
</evidence>
<protein>
    <recommendedName>
        <fullName evidence="4">DUF349 domain-containing protein</fullName>
    </recommendedName>
</protein>
<dbReference type="InterPro" id="IPR007139">
    <property type="entry name" value="DUF349"/>
</dbReference>
<evidence type="ECO:0008006" key="4">
    <source>
        <dbReference type="Google" id="ProtNLM"/>
    </source>
</evidence>
<reference evidence="3" key="1">
    <citation type="submission" date="2016-10" db="EMBL/GenBank/DDBJ databases">
        <authorList>
            <person name="Varghese N."/>
            <person name="Submissions S."/>
        </authorList>
    </citation>
    <scope>NUCLEOTIDE SEQUENCE [LARGE SCALE GENOMIC DNA]</scope>
    <source>
        <strain evidence="3">CGMCC 4.6856</strain>
    </source>
</reference>
<organism evidence="2 3">
    <name type="scientific">Microlunatus flavus</name>
    <dbReference type="NCBI Taxonomy" id="1036181"/>
    <lineage>
        <taxon>Bacteria</taxon>
        <taxon>Bacillati</taxon>
        <taxon>Actinomycetota</taxon>
        <taxon>Actinomycetes</taxon>
        <taxon>Propionibacteriales</taxon>
        <taxon>Propionibacteriaceae</taxon>
        <taxon>Microlunatus</taxon>
    </lineage>
</organism>
<dbReference type="AlphaFoldDB" id="A0A1H9FD44"/>
<dbReference type="Proteomes" id="UP000198504">
    <property type="component" value="Unassembled WGS sequence"/>
</dbReference>
<gene>
    <name evidence="2" type="ORF">SAMN05421756_103235</name>
</gene>
<sequence length="414" mass="45587">MTDGDAPAAWGRVEADGTVYVRTADGERAVGQVPDVPESEALAFFTRRFDALELEVSLLERRVRSGALSADDAAGSIKTVRKAVTDANAVGDLDGLLTRLQGLQPVVDEARAAARAERSRQQEEVRAAKEKAVVEAETLATGNDWRGGVNRFRALLDDWKALPRLDRATDDALWHRFSTARTTYTRRRKQQFAQQNEQRDTARVAKEQLVAEAEALAGSTDWGPTTGAYRDLMTRWKAAGSAPRGVDEALWRRFRAAQDTFFANKQTVNAAQDAEFQVNADAKVALLDEAEASILPVTDLGKARVAYRELLERWSAIGKVPRDSMRPLDARLRAIENAVNEAEEHRWRRTNPEARARAEDTAAKLEAQIANLEEQAAKADAGGDAKKAQQARDSAATYREWLAQAQQAASDFSG</sequence>
<feature type="region of interest" description="Disordered" evidence="1">
    <location>
        <begin position="375"/>
        <end position="395"/>
    </location>
</feature>
<proteinExistence type="predicted"/>
<evidence type="ECO:0000256" key="1">
    <source>
        <dbReference type="SAM" id="MobiDB-lite"/>
    </source>
</evidence>
<dbReference type="Pfam" id="PF03993">
    <property type="entry name" value="DUF349"/>
    <property type="match status" value="3"/>
</dbReference>